<evidence type="ECO:0008006" key="13">
    <source>
        <dbReference type="Google" id="ProtNLM"/>
    </source>
</evidence>
<dbReference type="PANTHER" id="PTHR10333">
    <property type="entry name" value="INHIBITOR OF GROWTH PROTEIN"/>
    <property type="match status" value="1"/>
</dbReference>
<evidence type="ECO:0000313" key="11">
    <source>
        <dbReference type="EMBL" id="KAL0470230.1"/>
    </source>
</evidence>
<dbReference type="InterPro" id="IPR001965">
    <property type="entry name" value="Znf_PHD"/>
</dbReference>
<evidence type="ECO:0000256" key="5">
    <source>
        <dbReference type="ARBA" id="ARBA00022833"/>
    </source>
</evidence>
<feature type="compositionally biased region" description="Low complexity" evidence="8">
    <location>
        <begin position="252"/>
        <end position="265"/>
    </location>
</feature>
<evidence type="ECO:0000256" key="6">
    <source>
        <dbReference type="ARBA" id="ARBA00022853"/>
    </source>
</evidence>
<feature type="compositionally biased region" description="Basic and acidic residues" evidence="8">
    <location>
        <begin position="658"/>
        <end position="680"/>
    </location>
</feature>
<feature type="region of interest" description="Disordered" evidence="8">
    <location>
        <begin position="1"/>
        <end position="52"/>
    </location>
</feature>
<keyword evidence="4" id="KW-0863">Zinc-finger</keyword>
<evidence type="ECO:0000256" key="1">
    <source>
        <dbReference type="ARBA" id="ARBA00004123"/>
    </source>
</evidence>
<dbReference type="InterPro" id="IPR013083">
    <property type="entry name" value="Znf_RING/FYVE/PHD"/>
</dbReference>
<keyword evidence="12" id="KW-1185">Reference proteome</keyword>
<reference evidence="11 12" key="1">
    <citation type="submission" date="2023-09" db="EMBL/GenBank/DDBJ databases">
        <title>Multi-omics analysis of a traditional fermented food reveals byproduct-associated fungal strains for waste-to-food upcycling.</title>
        <authorList>
            <consortium name="Lawrence Berkeley National Laboratory"/>
            <person name="Rekdal V.M."/>
            <person name="Villalobos-Escobedo J.M."/>
            <person name="Rodriguez-Valeron N."/>
            <person name="Garcia M.O."/>
            <person name="Vasquez D.P."/>
            <person name="Damayanti I."/>
            <person name="Sorensen P.M."/>
            <person name="Baidoo E.E."/>
            <person name="De Carvalho A.C."/>
            <person name="Riley R."/>
            <person name="Lipzen A."/>
            <person name="He G."/>
            <person name="Yan M."/>
            <person name="Haridas S."/>
            <person name="Daum C."/>
            <person name="Yoshinaga Y."/>
            <person name="Ng V."/>
            <person name="Grigoriev I.V."/>
            <person name="Munk R."/>
            <person name="Nuraida L."/>
            <person name="Wijaya C.H."/>
            <person name="Morales P.-C."/>
            <person name="Keasling J.D."/>
        </authorList>
    </citation>
    <scope>NUCLEOTIDE SEQUENCE [LARGE SCALE GENOMIC DNA]</scope>
    <source>
        <strain evidence="11 12">FGSC 2613</strain>
    </source>
</reference>
<feature type="domain" description="Zinc finger PHD-type" evidence="9">
    <location>
        <begin position="766"/>
        <end position="813"/>
    </location>
</feature>
<evidence type="ECO:0000256" key="7">
    <source>
        <dbReference type="ARBA" id="ARBA00023242"/>
    </source>
</evidence>
<comment type="subcellular location">
    <subcellularLocation>
        <location evidence="1">Nucleus</location>
    </subcellularLocation>
</comment>
<feature type="compositionally biased region" description="Polar residues" evidence="8">
    <location>
        <begin position="19"/>
        <end position="45"/>
    </location>
</feature>
<evidence type="ECO:0000256" key="4">
    <source>
        <dbReference type="ARBA" id="ARBA00022771"/>
    </source>
</evidence>
<feature type="compositionally biased region" description="Low complexity" evidence="8">
    <location>
        <begin position="645"/>
        <end position="656"/>
    </location>
</feature>
<keyword evidence="3" id="KW-0479">Metal-binding</keyword>
<dbReference type="PANTHER" id="PTHR10333:SF42">
    <property type="entry name" value="INHIBITOR OF GROWTH PROTEIN 5"/>
    <property type="match status" value="1"/>
</dbReference>
<feature type="compositionally biased region" description="Basic and acidic residues" evidence="8">
    <location>
        <begin position="240"/>
        <end position="251"/>
    </location>
</feature>
<dbReference type="Pfam" id="PF12998">
    <property type="entry name" value="ING"/>
    <property type="match status" value="1"/>
</dbReference>
<feature type="compositionally biased region" description="Low complexity" evidence="8">
    <location>
        <begin position="606"/>
        <end position="635"/>
    </location>
</feature>
<dbReference type="Proteomes" id="UP001451303">
    <property type="component" value="Unassembled WGS sequence"/>
</dbReference>
<feature type="compositionally biased region" description="Low complexity" evidence="8">
    <location>
        <begin position="408"/>
        <end position="419"/>
    </location>
</feature>
<feature type="compositionally biased region" description="Basic and acidic residues" evidence="8">
    <location>
        <begin position="694"/>
        <end position="720"/>
    </location>
</feature>
<dbReference type="CDD" id="cd15505">
    <property type="entry name" value="PHD_ING"/>
    <property type="match status" value="1"/>
</dbReference>
<accession>A0ABR3DC21</accession>
<feature type="compositionally biased region" description="Polar residues" evidence="8">
    <location>
        <begin position="359"/>
        <end position="373"/>
    </location>
</feature>
<keyword evidence="7" id="KW-0539">Nucleus</keyword>
<feature type="compositionally biased region" description="Acidic residues" evidence="8">
    <location>
        <begin position="749"/>
        <end position="759"/>
    </location>
</feature>
<dbReference type="Gene3D" id="3.30.40.10">
    <property type="entry name" value="Zinc/RING finger domain, C3HC4 (zinc finger)"/>
    <property type="match status" value="1"/>
</dbReference>
<evidence type="ECO:0000256" key="8">
    <source>
        <dbReference type="SAM" id="MobiDB-lite"/>
    </source>
</evidence>
<evidence type="ECO:0000256" key="2">
    <source>
        <dbReference type="ARBA" id="ARBA00010210"/>
    </source>
</evidence>
<evidence type="ECO:0000256" key="3">
    <source>
        <dbReference type="ARBA" id="ARBA00022723"/>
    </source>
</evidence>
<feature type="compositionally biased region" description="Polar residues" evidence="8">
    <location>
        <begin position="114"/>
        <end position="142"/>
    </location>
</feature>
<keyword evidence="5" id="KW-0862">Zinc</keyword>
<feature type="compositionally biased region" description="Basic and acidic residues" evidence="8">
    <location>
        <begin position="266"/>
        <end position="275"/>
    </location>
</feature>
<feature type="compositionally biased region" description="Low complexity" evidence="8">
    <location>
        <begin position="584"/>
        <end position="599"/>
    </location>
</feature>
<name>A0ABR3DC21_NEUIN</name>
<sequence>MKTAKPPAAEAPSGPSGSNRRAQPVRQTRINPPRTSSLNRTNSFPNGPAPEQPIDIFPAVTHFTDAITALPKELVRHFTLLKEVDAKIFAPEATLFELVDAALKAPVPDRTRSVTDGNNSVAPASTPMSAQNSTSGRVASNANPATVPPSITDSAHAAVFDPTNLPRRHLFRQAAWKIQEMLVSLEEKNHVISTANDALNKQLSRIEEIWPHLENEFSDEAKWGSTTHWAYAENRVPKTNHKEAERSRREGAATLSAAAQQIAEEAAARSSDRKQALAAKKNNKGQATEPEADPKAQETTKKGPGTGKSRKHQAEATPVGLGIANGTPTNGTGPSKRRKVEKEPKANGGAAMERAMSSVFGNGTAKSKTTASPRGSPAPDGATPTGPTTKKRKALPSGSTQAKKSRTNAANSPSVAASPLLGSLPDTKAGRNSPVPLPPRPASSRARGNSTASTTLPIQQRPATAATNKPNGITPAVVEAVPQSKSTSDAKAPKEADPPAPTPAKTEAAKPETEIKPPVPPEPVANASTNKKENSKAVTAPAEEPETKKRTNSIVSQTAILPPPISTTITTTKSGRASKPSTPATGTFAEAANATTTTARSRPSRNNTNQSDKDSNSTSSKDTFGNSTTTTSGTTASKRSHKKGASSVSAVAVSAALQDEKPGKSAAASDEKKDASDENNGRPTTSGRGKGGTAHRDSKAERASERDRGGERDSKTETNHGHGHGRRGTATAAAARAQQQQPQHQQRQEEEDHDDDDDVDADEQRYCFCNGISYGEMVACDGDGCPREWFHLECVGLKVAPKGNGEFFSLALALKLFVRLLGRHDG</sequence>
<feature type="compositionally biased region" description="Basic and acidic residues" evidence="8">
    <location>
        <begin position="292"/>
        <end position="301"/>
    </location>
</feature>
<feature type="compositionally biased region" description="Polar residues" evidence="8">
    <location>
        <begin position="451"/>
        <end position="471"/>
    </location>
</feature>
<keyword evidence="6" id="KW-0156">Chromatin regulator</keyword>
<protein>
    <recommendedName>
        <fullName evidence="13">Inhibitor of growth protein N-terminal histone-binding domain-containing protein</fullName>
    </recommendedName>
</protein>
<organism evidence="11 12">
    <name type="scientific">Neurospora intermedia</name>
    <dbReference type="NCBI Taxonomy" id="5142"/>
    <lineage>
        <taxon>Eukaryota</taxon>
        <taxon>Fungi</taxon>
        <taxon>Dikarya</taxon>
        <taxon>Ascomycota</taxon>
        <taxon>Pezizomycotina</taxon>
        <taxon>Sordariomycetes</taxon>
        <taxon>Sordariomycetidae</taxon>
        <taxon>Sordariales</taxon>
        <taxon>Sordariaceae</taxon>
        <taxon>Neurospora</taxon>
    </lineage>
</organism>
<gene>
    <name evidence="11" type="ORF">QR685DRAFT_543976</name>
</gene>
<feature type="compositionally biased region" description="Polar residues" evidence="8">
    <location>
        <begin position="573"/>
        <end position="583"/>
    </location>
</feature>
<dbReference type="SMART" id="SM01408">
    <property type="entry name" value="ING"/>
    <property type="match status" value="1"/>
</dbReference>
<feature type="domain" description="Inhibitor of growth protein N-terminal histone-binding" evidence="10">
    <location>
        <begin position="59"/>
        <end position="213"/>
    </location>
</feature>
<dbReference type="InterPro" id="IPR028651">
    <property type="entry name" value="ING_fam"/>
</dbReference>
<dbReference type="SMART" id="SM00249">
    <property type="entry name" value="PHD"/>
    <property type="match status" value="1"/>
</dbReference>
<evidence type="ECO:0000259" key="9">
    <source>
        <dbReference type="SMART" id="SM00249"/>
    </source>
</evidence>
<feature type="region of interest" description="Disordered" evidence="8">
    <location>
        <begin position="109"/>
        <end position="142"/>
    </location>
</feature>
<evidence type="ECO:0000259" key="10">
    <source>
        <dbReference type="SMART" id="SM01408"/>
    </source>
</evidence>
<evidence type="ECO:0000313" key="12">
    <source>
        <dbReference type="Proteomes" id="UP001451303"/>
    </source>
</evidence>
<feature type="compositionally biased region" description="Low complexity" evidence="8">
    <location>
        <begin position="375"/>
        <end position="388"/>
    </location>
</feature>
<dbReference type="InterPro" id="IPR024610">
    <property type="entry name" value="ING_N_histone-binding"/>
</dbReference>
<comment type="similarity">
    <text evidence="2">Belongs to the ING family.</text>
</comment>
<dbReference type="InterPro" id="IPR011011">
    <property type="entry name" value="Znf_FYVE_PHD"/>
</dbReference>
<feature type="region of interest" description="Disordered" evidence="8">
    <location>
        <begin position="234"/>
        <end position="759"/>
    </location>
</feature>
<dbReference type="EMBL" id="JAVLET010000004">
    <property type="protein sequence ID" value="KAL0470230.1"/>
    <property type="molecule type" value="Genomic_DNA"/>
</dbReference>
<comment type="caution">
    <text evidence="11">The sequence shown here is derived from an EMBL/GenBank/DDBJ whole genome shotgun (WGS) entry which is preliminary data.</text>
</comment>
<feature type="compositionally biased region" description="Low complexity" evidence="8">
    <location>
        <begin position="728"/>
        <end position="745"/>
    </location>
</feature>
<dbReference type="SUPFAM" id="SSF57903">
    <property type="entry name" value="FYVE/PHD zinc finger"/>
    <property type="match status" value="1"/>
</dbReference>
<proteinExistence type="inferred from homology"/>
<dbReference type="CDD" id="cd17016">
    <property type="entry name" value="ING_Pho23p_like"/>
    <property type="match status" value="1"/>
</dbReference>
<feature type="compositionally biased region" description="Low complexity" evidence="8">
    <location>
        <begin position="1"/>
        <end position="18"/>
    </location>
</feature>